<evidence type="ECO:0000313" key="2">
    <source>
        <dbReference type="EMBL" id="KAG9991773.1"/>
    </source>
</evidence>
<comment type="caution">
    <text evidence="2">The sequence shown here is derived from an EMBL/GenBank/DDBJ whole genome shotgun (WGS) entry which is preliminary data.</text>
</comment>
<feature type="transmembrane region" description="Helical" evidence="1">
    <location>
        <begin position="253"/>
        <end position="274"/>
    </location>
</feature>
<keyword evidence="1" id="KW-1133">Transmembrane helix</keyword>
<sequence length="283" mass="31188">MTILGLGSIDVSFDEHMGLYDTAVVLVVSLTSIGSPKINSRLTCLYSFIFICTSMLVLTALLATSILQLCWYLLRLLWLTSPLSQHASCDLAFGVSLPDISARHCYILRTKRHLDQLAQGKSGSCLPSFDFPLLHLFRSGVWFLAGQFGSCDSVVLVHYHLDLAVGKFWWTCFSLWIFGMFSFVAFLVFPAILVEVDTQFLKVSILNCGDGKKETLEKEWAKKSIPLPSHLPIRGHAEESSTPRAVKPKESKVVAICLQLLAGAAGSLGGSGLLGKKVWKRAY</sequence>
<dbReference type="AlphaFoldDB" id="A0A9P8G8G2"/>
<organism evidence="2 3">
    <name type="scientific">Aureobasidium melanogenum</name>
    <name type="common">Aureobasidium pullulans var. melanogenum</name>
    <dbReference type="NCBI Taxonomy" id="46634"/>
    <lineage>
        <taxon>Eukaryota</taxon>
        <taxon>Fungi</taxon>
        <taxon>Dikarya</taxon>
        <taxon>Ascomycota</taxon>
        <taxon>Pezizomycotina</taxon>
        <taxon>Dothideomycetes</taxon>
        <taxon>Dothideomycetidae</taxon>
        <taxon>Dothideales</taxon>
        <taxon>Saccotheciaceae</taxon>
        <taxon>Aureobasidium</taxon>
    </lineage>
</organism>
<feature type="transmembrane region" description="Helical" evidence="1">
    <location>
        <begin position="141"/>
        <end position="161"/>
    </location>
</feature>
<reference evidence="2" key="2">
    <citation type="submission" date="2021-08" db="EMBL/GenBank/DDBJ databases">
        <authorList>
            <person name="Gostincar C."/>
            <person name="Sun X."/>
            <person name="Song Z."/>
            <person name="Gunde-Cimerman N."/>
        </authorList>
    </citation>
    <scope>NUCLEOTIDE SEQUENCE</scope>
    <source>
        <strain evidence="2">EXF-9298</strain>
    </source>
</reference>
<reference evidence="2" key="1">
    <citation type="journal article" date="2021" name="J Fungi (Basel)">
        <title>Virulence traits and population genomics of the black yeast Aureobasidium melanogenum.</title>
        <authorList>
            <person name="Cernosa A."/>
            <person name="Sun X."/>
            <person name="Gostincar C."/>
            <person name="Fang C."/>
            <person name="Gunde-Cimerman N."/>
            <person name="Song Z."/>
        </authorList>
    </citation>
    <scope>NUCLEOTIDE SEQUENCE</scope>
    <source>
        <strain evidence="2">EXF-9298</strain>
    </source>
</reference>
<keyword evidence="3" id="KW-1185">Reference proteome</keyword>
<accession>A0A9P8G8G2</accession>
<evidence type="ECO:0000313" key="3">
    <source>
        <dbReference type="Proteomes" id="UP000729357"/>
    </source>
</evidence>
<feature type="transmembrane region" description="Helical" evidence="1">
    <location>
        <begin position="45"/>
        <end position="74"/>
    </location>
</feature>
<name>A0A9P8G8G2_AURME</name>
<keyword evidence="1" id="KW-0472">Membrane</keyword>
<gene>
    <name evidence="2" type="ORF">KCU98_g7</name>
</gene>
<keyword evidence="1" id="KW-0812">Transmembrane</keyword>
<feature type="non-terminal residue" evidence="2">
    <location>
        <position position="283"/>
    </location>
</feature>
<evidence type="ECO:0000256" key="1">
    <source>
        <dbReference type="SAM" id="Phobius"/>
    </source>
</evidence>
<dbReference type="EMBL" id="JAHFXS010000001">
    <property type="protein sequence ID" value="KAG9991773.1"/>
    <property type="molecule type" value="Genomic_DNA"/>
</dbReference>
<proteinExistence type="predicted"/>
<protein>
    <submittedName>
        <fullName evidence="2">Uncharacterized protein</fullName>
    </submittedName>
</protein>
<feature type="transmembrane region" description="Helical" evidence="1">
    <location>
        <begin position="168"/>
        <end position="193"/>
    </location>
</feature>
<dbReference type="Proteomes" id="UP000729357">
    <property type="component" value="Unassembled WGS sequence"/>
</dbReference>